<evidence type="ECO:0000313" key="3">
    <source>
        <dbReference type="Proteomes" id="UP000290289"/>
    </source>
</evidence>
<feature type="transmembrane region" description="Helical" evidence="1">
    <location>
        <begin position="41"/>
        <end position="63"/>
    </location>
</feature>
<keyword evidence="1" id="KW-0812">Transmembrane</keyword>
<name>A0A498JMX8_MALDO</name>
<keyword evidence="1" id="KW-0472">Membrane</keyword>
<dbReference type="AlphaFoldDB" id="A0A498JMX8"/>
<gene>
    <name evidence="2" type="ORF">DVH24_035977</name>
</gene>
<proteinExistence type="predicted"/>
<comment type="caution">
    <text evidence="2">The sequence shown here is derived from an EMBL/GenBank/DDBJ whole genome shotgun (WGS) entry which is preliminary data.</text>
</comment>
<keyword evidence="3" id="KW-1185">Reference proteome</keyword>
<sequence length="164" mass="18933">MVLQRFVPIPNFKKVLGIFLMIWIGKMKGCFYLIDKKAEDFVIFFILMAWNTRFKLSFLGSAFPNSLATAFGDKFNLFWTTPLFICESNCKNAVAQDFVFKISVFDVGFMKKDSSTLQVFDERSYSTNDYDLQLGYHMPISDTGGTNICGRGLFRNFRKVTNLR</sequence>
<dbReference type="Proteomes" id="UP000290289">
    <property type="component" value="Chromosome 6"/>
</dbReference>
<organism evidence="2 3">
    <name type="scientific">Malus domestica</name>
    <name type="common">Apple</name>
    <name type="synonym">Pyrus malus</name>
    <dbReference type="NCBI Taxonomy" id="3750"/>
    <lineage>
        <taxon>Eukaryota</taxon>
        <taxon>Viridiplantae</taxon>
        <taxon>Streptophyta</taxon>
        <taxon>Embryophyta</taxon>
        <taxon>Tracheophyta</taxon>
        <taxon>Spermatophyta</taxon>
        <taxon>Magnoliopsida</taxon>
        <taxon>eudicotyledons</taxon>
        <taxon>Gunneridae</taxon>
        <taxon>Pentapetalae</taxon>
        <taxon>rosids</taxon>
        <taxon>fabids</taxon>
        <taxon>Rosales</taxon>
        <taxon>Rosaceae</taxon>
        <taxon>Amygdaloideae</taxon>
        <taxon>Maleae</taxon>
        <taxon>Malus</taxon>
    </lineage>
</organism>
<accession>A0A498JMX8</accession>
<feature type="transmembrane region" description="Helical" evidence="1">
    <location>
        <begin position="15"/>
        <end position="34"/>
    </location>
</feature>
<keyword evidence="1" id="KW-1133">Transmembrane helix</keyword>
<reference evidence="2 3" key="1">
    <citation type="submission" date="2018-10" db="EMBL/GenBank/DDBJ databases">
        <title>A high-quality apple genome assembly.</title>
        <authorList>
            <person name="Hu J."/>
        </authorList>
    </citation>
    <scope>NUCLEOTIDE SEQUENCE [LARGE SCALE GENOMIC DNA]</scope>
    <source>
        <strain evidence="3">cv. HFTH1</strain>
        <tissue evidence="2">Young leaf</tissue>
    </source>
</reference>
<dbReference type="EMBL" id="RDQH01000332">
    <property type="protein sequence ID" value="RXH97309.1"/>
    <property type="molecule type" value="Genomic_DNA"/>
</dbReference>
<protein>
    <submittedName>
        <fullName evidence="2">Uncharacterized protein</fullName>
    </submittedName>
</protein>
<evidence type="ECO:0000256" key="1">
    <source>
        <dbReference type="SAM" id="Phobius"/>
    </source>
</evidence>
<evidence type="ECO:0000313" key="2">
    <source>
        <dbReference type="EMBL" id="RXH97309.1"/>
    </source>
</evidence>